<dbReference type="Gene3D" id="2.60.40.1080">
    <property type="match status" value="3"/>
</dbReference>
<comment type="caution">
    <text evidence="4">The sequence shown here is derived from an EMBL/GenBank/DDBJ whole genome shotgun (WGS) entry which is preliminary data.</text>
</comment>
<sequence>MSKKMLLGVLAAVMLSGEISASPVLAQNLYADRDVTEIMETEEDAAETEHVFSVGNALEDKNGFVIENGVLTDYRGYETEIAIPAGVTSIGESAFEGKDIESVKVPDGVTALGYRAFYHCTKLKSVELPKTLQTIASYAFRSCENLESITVSGTSAKKGTVMIPGSVTEMKDFTFGGSDLITELDITTSTAVISNRIVDLPNVNTVKATGSTKYKVQDNILYDKSVEDLYYFPQGSSKTQVILPEGVEVIEKAAFYNCKNIENITLPQTLWKIDDMALWGCEKIKKLELTSKISSVGSYVFRDCKALEEIIVVPENTYFKSVDGILYEKKKYMRMMVCPAMKQGIVTVADGMHEIGTEAFHDCKYVTEVRLPESLETINSSAFEGCSALEKIELPDNIEQIGMYAFEDCTALKSVKLPARLTDIDQAVFAGCESLENIVIPEGVTSIKYRAFDGCDNLQYAIIPASVTSIEDGAFETGRRDRDLLIYCKEGTCAESYAKENDISYAYGNTAKKRQTITANDFEKMYGDESFYIQAATDGDGKLTYKVKDESVVTVSADGKVTIKGTGTTDVVITAARTDAYEWASKTIHISVRGVVKKKSQTITVADIISIYEGNTVALDAATDGDGTISYVSDDKTVASVDASGKVCGIKQGTAHITVLASETELYHASETIVTVTVKPKKTQSNTDPGKKPSDNVSKDDSQTTEDKKPSDGGNNTSGTTDGQQTKKKQTIKAKNITKTYSTKTFSIGAKTNGGGKLTYKVADKKIATISKTGKIKLKNYGQTKITIKAAAKGKYKAATKTITLTVKPVKVKVTSVKQLKAKTLQVKWKKDKKASGYIIQYSTDKKFKKNVKKAVVTKNQTVTKKITKLKPGKKYYVRVCAYKNSHGKKVQGSYGTVKSVKLK</sequence>
<dbReference type="InterPro" id="IPR008964">
    <property type="entry name" value="Invasin/intimin_cell_adhesion"/>
</dbReference>
<accession>A0A3R6B6V6</accession>
<dbReference type="Pfam" id="PF13306">
    <property type="entry name" value="LRR_5"/>
    <property type="match status" value="3"/>
</dbReference>
<feature type="domain" description="Fibronectin type-III" evidence="3">
    <location>
        <begin position="808"/>
        <end position="904"/>
    </location>
</feature>
<feature type="chain" id="PRO_5038925494" description="Fibronectin type-III domain-containing protein" evidence="2">
    <location>
        <begin position="22"/>
        <end position="904"/>
    </location>
</feature>
<dbReference type="PROSITE" id="PS50853">
    <property type="entry name" value="FN3"/>
    <property type="match status" value="1"/>
</dbReference>
<dbReference type="EMBL" id="QSHO01000006">
    <property type="protein sequence ID" value="RHC17380.1"/>
    <property type="molecule type" value="Genomic_DNA"/>
</dbReference>
<proteinExistence type="predicted"/>
<dbReference type="SUPFAM" id="SSF49373">
    <property type="entry name" value="Invasin/intimin cell-adhesion fragments"/>
    <property type="match status" value="3"/>
</dbReference>
<feature type="compositionally biased region" description="Low complexity" evidence="1">
    <location>
        <begin position="712"/>
        <end position="724"/>
    </location>
</feature>
<dbReference type="SUPFAM" id="SSF49265">
    <property type="entry name" value="Fibronectin type III"/>
    <property type="match status" value="1"/>
</dbReference>
<dbReference type="InterPro" id="IPR013783">
    <property type="entry name" value="Ig-like_fold"/>
</dbReference>
<dbReference type="Proteomes" id="UP000283513">
    <property type="component" value="Unassembled WGS sequence"/>
</dbReference>
<organism evidence="4 5">
    <name type="scientific">Roseburia intestinalis</name>
    <dbReference type="NCBI Taxonomy" id="166486"/>
    <lineage>
        <taxon>Bacteria</taxon>
        <taxon>Bacillati</taxon>
        <taxon>Bacillota</taxon>
        <taxon>Clostridia</taxon>
        <taxon>Lachnospirales</taxon>
        <taxon>Lachnospiraceae</taxon>
        <taxon>Roseburia</taxon>
    </lineage>
</organism>
<dbReference type="InterPro" id="IPR053139">
    <property type="entry name" value="Surface_bspA-like"/>
</dbReference>
<keyword evidence="2" id="KW-0732">Signal</keyword>
<dbReference type="SMART" id="SM00060">
    <property type="entry name" value="FN3"/>
    <property type="match status" value="1"/>
</dbReference>
<dbReference type="InterPro" id="IPR036116">
    <property type="entry name" value="FN3_sf"/>
</dbReference>
<protein>
    <recommendedName>
        <fullName evidence="3">Fibronectin type-III domain-containing protein</fullName>
    </recommendedName>
</protein>
<reference evidence="4 5" key="1">
    <citation type="submission" date="2018-08" db="EMBL/GenBank/DDBJ databases">
        <title>A genome reference for cultivated species of the human gut microbiota.</title>
        <authorList>
            <person name="Zou Y."/>
            <person name="Xue W."/>
            <person name="Luo G."/>
        </authorList>
    </citation>
    <scope>NUCLEOTIDE SEQUENCE [LARGE SCALE GENOMIC DNA]</scope>
    <source>
        <strain evidence="4 5">AM37-1AC</strain>
    </source>
</reference>
<evidence type="ECO:0000313" key="4">
    <source>
        <dbReference type="EMBL" id="RHC17380.1"/>
    </source>
</evidence>
<dbReference type="InterPro" id="IPR003343">
    <property type="entry name" value="Big_2"/>
</dbReference>
<feature type="region of interest" description="Disordered" evidence="1">
    <location>
        <begin position="680"/>
        <end position="732"/>
    </location>
</feature>
<dbReference type="PANTHER" id="PTHR45661">
    <property type="entry name" value="SURFACE ANTIGEN"/>
    <property type="match status" value="1"/>
</dbReference>
<dbReference type="SUPFAM" id="SSF52058">
    <property type="entry name" value="L domain-like"/>
    <property type="match status" value="1"/>
</dbReference>
<dbReference type="Gene3D" id="3.80.10.10">
    <property type="entry name" value="Ribonuclease Inhibitor"/>
    <property type="match status" value="3"/>
</dbReference>
<dbReference type="PANTHER" id="PTHR45661:SF3">
    <property type="entry name" value="IG-LIKE DOMAIN-CONTAINING PROTEIN"/>
    <property type="match status" value="1"/>
</dbReference>
<evidence type="ECO:0000256" key="2">
    <source>
        <dbReference type="SAM" id="SignalP"/>
    </source>
</evidence>
<dbReference type="SMART" id="SM00635">
    <property type="entry name" value="BID_2"/>
    <property type="match status" value="2"/>
</dbReference>
<dbReference type="InterPro" id="IPR026906">
    <property type="entry name" value="LRR_5"/>
</dbReference>
<feature type="signal peptide" evidence="2">
    <location>
        <begin position="1"/>
        <end position="21"/>
    </location>
</feature>
<dbReference type="Gene3D" id="2.60.40.10">
    <property type="entry name" value="Immunoglobulins"/>
    <property type="match status" value="1"/>
</dbReference>
<dbReference type="InterPro" id="IPR032675">
    <property type="entry name" value="LRR_dom_sf"/>
</dbReference>
<feature type="compositionally biased region" description="Basic and acidic residues" evidence="1">
    <location>
        <begin position="689"/>
        <end position="711"/>
    </location>
</feature>
<evidence type="ECO:0000256" key="1">
    <source>
        <dbReference type="SAM" id="MobiDB-lite"/>
    </source>
</evidence>
<dbReference type="Pfam" id="PF00041">
    <property type="entry name" value="fn3"/>
    <property type="match status" value="1"/>
</dbReference>
<evidence type="ECO:0000313" key="5">
    <source>
        <dbReference type="Proteomes" id="UP000283513"/>
    </source>
</evidence>
<dbReference type="RefSeq" id="WP_118597621.1">
    <property type="nucleotide sequence ID" value="NZ_QSHO01000006.1"/>
</dbReference>
<dbReference type="Pfam" id="PF02368">
    <property type="entry name" value="Big_2"/>
    <property type="match status" value="1"/>
</dbReference>
<dbReference type="InterPro" id="IPR003961">
    <property type="entry name" value="FN3_dom"/>
</dbReference>
<dbReference type="AlphaFoldDB" id="A0A3R6B6V6"/>
<gene>
    <name evidence="4" type="ORF">DW856_07770</name>
</gene>
<evidence type="ECO:0000259" key="3">
    <source>
        <dbReference type="PROSITE" id="PS50853"/>
    </source>
</evidence>
<name>A0A3R6B6V6_9FIRM</name>
<dbReference type="CDD" id="cd00063">
    <property type="entry name" value="FN3"/>
    <property type="match status" value="1"/>
</dbReference>